<proteinExistence type="predicted"/>
<dbReference type="KEGG" id="tum:CBW65_17135"/>
<name>A0A1Y0IPH5_9BACL</name>
<dbReference type="OrthoDB" id="2351919at2"/>
<accession>A0A1Y0IPH5</accession>
<evidence type="ECO:0008006" key="3">
    <source>
        <dbReference type="Google" id="ProtNLM"/>
    </source>
</evidence>
<sequence>MSQPALDAALVKIARAFASEEIVWGVGGSRLLLAHGIASAARDLDLLVTESTAGRAKELLQTIGRGEAGLPKPPFCSHMFMQFTVDSTETDLIAGYSISHEAGVYEQQFSAESVTGSLVLGDAQIPLTALEDWYVTYQLYPAKAQKAEQIEAYFTKNGVAHPELLRLALQGELPERVRVRIERLLVQLS</sequence>
<dbReference type="RefSeq" id="WP_087457851.1">
    <property type="nucleotide sequence ID" value="NZ_CP021434.1"/>
</dbReference>
<dbReference type="Proteomes" id="UP000195437">
    <property type="component" value="Chromosome"/>
</dbReference>
<protein>
    <recommendedName>
        <fullName evidence="3">Nucleotidyl transferase AbiEii/AbiGii toxin family protein</fullName>
    </recommendedName>
</protein>
<evidence type="ECO:0000313" key="1">
    <source>
        <dbReference type="EMBL" id="ARU62492.1"/>
    </source>
</evidence>
<gene>
    <name evidence="1" type="ORF">CBW65_17135</name>
</gene>
<dbReference type="EMBL" id="CP021434">
    <property type="protein sequence ID" value="ARU62492.1"/>
    <property type="molecule type" value="Genomic_DNA"/>
</dbReference>
<dbReference type="SUPFAM" id="SSF81301">
    <property type="entry name" value="Nucleotidyltransferase"/>
    <property type="match status" value="1"/>
</dbReference>
<evidence type="ECO:0000313" key="2">
    <source>
        <dbReference type="Proteomes" id="UP000195437"/>
    </source>
</evidence>
<keyword evidence="2" id="KW-1185">Reference proteome</keyword>
<organism evidence="1 2">
    <name type="scientific">Tumebacillus avium</name>
    <dbReference type="NCBI Taxonomy" id="1903704"/>
    <lineage>
        <taxon>Bacteria</taxon>
        <taxon>Bacillati</taxon>
        <taxon>Bacillota</taxon>
        <taxon>Bacilli</taxon>
        <taxon>Bacillales</taxon>
        <taxon>Alicyclobacillaceae</taxon>
        <taxon>Tumebacillus</taxon>
    </lineage>
</organism>
<dbReference type="InterPro" id="IPR043519">
    <property type="entry name" value="NT_sf"/>
</dbReference>
<dbReference type="Gene3D" id="3.30.460.40">
    <property type="match status" value="1"/>
</dbReference>
<dbReference type="AlphaFoldDB" id="A0A1Y0IPH5"/>
<reference evidence="2" key="1">
    <citation type="submission" date="2017-05" db="EMBL/GenBank/DDBJ databases">
        <authorList>
            <person name="Sung H."/>
        </authorList>
    </citation>
    <scope>NUCLEOTIDE SEQUENCE [LARGE SCALE GENOMIC DNA]</scope>
    <source>
        <strain evidence="2">AR23208</strain>
    </source>
</reference>